<dbReference type="RefSeq" id="WP_044352411.1">
    <property type="nucleotide sequence ID" value="NZ_AZAC01000067.1"/>
</dbReference>
<evidence type="ECO:0000313" key="2">
    <source>
        <dbReference type="EMBL" id="KIX11151.1"/>
    </source>
</evidence>
<dbReference type="PROSITE" id="PS00061">
    <property type="entry name" value="ADH_SHORT"/>
    <property type="match status" value="1"/>
</dbReference>
<dbReference type="FunFam" id="3.40.50.720:FF:000084">
    <property type="entry name" value="Short-chain dehydrogenase reductase"/>
    <property type="match status" value="1"/>
</dbReference>
<dbReference type="InParanoid" id="A0A0D2J613"/>
<dbReference type="SUPFAM" id="SSF51735">
    <property type="entry name" value="NAD(P)-binding Rossmann-fold domains"/>
    <property type="match status" value="1"/>
</dbReference>
<dbReference type="PANTHER" id="PTHR42879:SF2">
    <property type="entry name" value="3-OXOACYL-[ACYL-CARRIER-PROTEIN] REDUCTASE FABG"/>
    <property type="match status" value="1"/>
</dbReference>
<comment type="similarity">
    <text evidence="1">Belongs to the short-chain dehydrogenases/reductases (SDR) family.</text>
</comment>
<dbReference type="AlphaFoldDB" id="A0A0D2J613"/>
<dbReference type="PATRIC" id="fig|1429043.3.peg.5489"/>
<dbReference type="InterPro" id="IPR036291">
    <property type="entry name" value="NAD(P)-bd_dom_sf"/>
</dbReference>
<dbReference type="PANTHER" id="PTHR42879">
    <property type="entry name" value="3-OXOACYL-(ACYL-CARRIER-PROTEIN) REDUCTASE"/>
    <property type="match status" value="1"/>
</dbReference>
<dbReference type="GO" id="GO:0032787">
    <property type="term" value="P:monocarboxylic acid metabolic process"/>
    <property type="evidence" value="ECO:0007669"/>
    <property type="project" value="UniProtKB-ARBA"/>
</dbReference>
<dbReference type="InterPro" id="IPR020904">
    <property type="entry name" value="Sc_DH/Rdtase_CS"/>
</dbReference>
<reference evidence="2 3" key="1">
    <citation type="submission" date="2013-11" db="EMBL/GenBank/DDBJ databases">
        <title>Metagenomic analysis of a methanogenic consortium involved in long chain n-alkane degradation.</title>
        <authorList>
            <person name="Davidova I.A."/>
            <person name="Callaghan A.V."/>
            <person name="Wawrik B."/>
            <person name="Pruitt S."/>
            <person name="Marks C."/>
            <person name="Duncan K.E."/>
            <person name="Suflita J.M."/>
        </authorList>
    </citation>
    <scope>NUCLEOTIDE SEQUENCE [LARGE SCALE GENOMIC DNA]</scope>
    <source>
        <strain evidence="2 3">SPR</strain>
    </source>
</reference>
<dbReference type="Gene3D" id="3.40.50.720">
    <property type="entry name" value="NAD(P)-binding Rossmann-like Domain"/>
    <property type="match status" value="1"/>
</dbReference>
<dbReference type="Pfam" id="PF13561">
    <property type="entry name" value="adh_short_C2"/>
    <property type="match status" value="1"/>
</dbReference>
<evidence type="ECO:0000313" key="3">
    <source>
        <dbReference type="Proteomes" id="UP000032233"/>
    </source>
</evidence>
<dbReference type="EMBL" id="AZAC01000067">
    <property type="protein sequence ID" value="KIX11151.1"/>
    <property type="molecule type" value="Genomic_DNA"/>
</dbReference>
<accession>A0A0D2J613</accession>
<dbReference type="STRING" id="1429043.X474_25980"/>
<name>A0A0D2J613_9BACT</name>
<proteinExistence type="inferred from homology"/>
<keyword evidence="3" id="KW-1185">Reference proteome</keyword>
<organism evidence="2 3">
    <name type="scientific">Dethiosulfatarculus sandiegensis</name>
    <dbReference type="NCBI Taxonomy" id="1429043"/>
    <lineage>
        <taxon>Bacteria</taxon>
        <taxon>Pseudomonadati</taxon>
        <taxon>Thermodesulfobacteriota</taxon>
        <taxon>Desulfarculia</taxon>
        <taxon>Desulfarculales</taxon>
        <taxon>Desulfarculaceae</taxon>
        <taxon>Dethiosulfatarculus</taxon>
    </lineage>
</organism>
<comment type="caution">
    <text evidence="2">The sequence shown here is derived from an EMBL/GenBank/DDBJ whole genome shotgun (WGS) entry which is preliminary data.</text>
</comment>
<dbReference type="InterPro" id="IPR002347">
    <property type="entry name" value="SDR_fam"/>
</dbReference>
<evidence type="ECO:0000256" key="1">
    <source>
        <dbReference type="ARBA" id="ARBA00006484"/>
    </source>
</evidence>
<dbReference type="InterPro" id="IPR050259">
    <property type="entry name" value="SDR"/>
</dbReference>
<sequence length="250" mass="26599">MRLQGKKAIVTGSSRGVGAAVALAYGKAGADVVVNYTSSEGPAMDVVKKIQDMGQKAVAIRADVARAEGCKALVDASVNDLGGLDIVVNNAGFTRPAMLHKMDNDQWNAVLDIHLKAVWLMSKAAHPIFKGQKSGKIINVTSVAGVVGTIGQVNYSAAKGGVISLTKSIAREMSRFNVCCNVISLGIVATDMTEKIRTDEKLKEIYMNRILLKRFAEAEDITPAFEFLASDEGNYITGQLICVDGGYGMI</sequence>
<gene>
    <name evidence="2" type="ORF">X474_25980</name>
</gene>
<dbReference type="OrthoDB" id="9804774at2"/>
<dbReference type="PRINTS" id="PR00081">
    <property type="entry name" value="GDHRDH"/>
</dbReference>
<dbReference type="PRINTS" id="PR00080">
    <property type="entry name" value="SDRFAMILY"/>
</dbReference>
<protein>
    <submittedName>
        <fullName evidence="2">3-ketoacyl-ACP reductase</fullName>
    </submittedName>
</protein>
<dbReference type="Proteomes" id="UP000032233">
    <property type="component" value="Unassembled WGS sequence"/>
</dbReference>